<dbReference type="SUPFAM" id="SSF54919">
    <property type="entry name" value="Nucleoside diphosphate kinase, NDK"/>
    <property type="match status" value="1"/>
</dbReference>
<protein>
    <submittedName>
        <fullName evidence="2">Uncharacterized protein</fullName>
    </submittedName>
</protein>
<dbReference type="WBParaSite" id="SRDH1_12100.1">
    <property type="protein sequence ID" value="SRDH1_12100.1"/>
    <property type="gene ID" value="SRDH1_12100"/>
</dbReference>
<reference evidence="1" key="1">
    <citation type="submission" date="2022-06" db="EMBL/GenBank/DDBJ databases">
        <authorList>
            <person name="Berger JAMES D."/>
            <person name="Berger JAMES D."/>
        </authorList>
    </citation>
    <scope>NUCLEOTIDE SEQUENCE [LARGE SCALE GENOMIC DNA]</scope>
</reference>
<evidence type="ECO:0000313" key="1">
    <source>
        <dbReference type="Proteomes" id="UP000050792"/>
    </source>
</evidence>
<reference evidence="2" key="2">
    <citation type="submission" date="2023-11" db="UniProtKB">
        <authorList>
            <consortium name="WormBaseParasite"/>
        </authorList>
    </citation>
    <scope>IDENTIFICATION</scope>
</reference>
<evidence type="ECO:0000313" key="2">
    <source>
        <dbReference type="WBParaSite" id="SRDH1_12100.1"/>
    </source>
</evidence>
<sequence>MLEDKSLRIINLKMVHFTSDELKSLLDNYTSLSNIPTLLNELTGKQLIALEVKYFFNDLDK</sequence>
<dbReference type="AlphaFoldDB" id="A0AA85EKD3"/>
<proteinExistence type="predicted"/>
<name>A0AA85EKD3_9TREM</name>
<dbReference type="InterPro" id="IPR036850">
    <property type="entry name" value="NDK-like_dom_sf"/>
</dbReference>
<keyword evidence="1" id="KW-1185">Reference proteome</keyword>
<accession>A0AA85EKD3</accession>
<dbReference type="Proteomes" id="UP000050792">
    <property type="component" value="Unassembled WGS sequence"/>
</dbReference>
<organism evidence="1 2">
    <name type="scientific">Schistosoma rodhaini</name>
    <dbReference type="NCBI Taxonomy" id="6188"/>
    <lineage>
        <taxon>Eukaryota</taxon>
        <taxon>Metazoa</taxon>
        <taxon>Spiralia</taxon>
        <taxon>Lophotrochozoa</taxon>
        <taxon>Platyhelminthes</taxon>
        <taxon>Trematoda</taxon>
        <taxon>Digenea</taxon>
        <taxon>Strigeidida</taxon>
        <taxon>Schistosomatoidea</taxon>
        <taxon>Schistosomatidae</taxon>
        <taxon>Schistosoma</taxon>
    </lineage>
</organism>